<keyword evidence="1 9" id="KW-0963">Cytoplasm</keyword>
<dbReference type="OrthoDB" id="9804478at2"/>
<dbReference type="PANTHER" id="PTHR42848">
    <property type="match status" value="1"/>
</dbReference>
<evidence type="ECO:0000256" key="5">
    <source>
        <dbReference type="ARBA" id="ARBA00022840"/>
    </source>
</evidence>
<keyword evidence="13" id="KW-1185">Reference proteome</keyword>
<evidence type="ECO:0000256" key="1">
    <source>
        <dbReference type="ARBA" id="ARBA00022490"/>
    </source>
</evidence>
<accession>D3EQC5</accession>
<keyword evidence="8 9" id="KW-0234">DNA repair</keyword>
<organism evidence="13">
    <name type="scientific">Atelocyanobacterium thalassa (isolate ALOHA)</name>
    <dbReference type="NCBI Taxonomy" id="1453429"/>
    <lineage>
        <taxon>Bacteria</taxon>
        <taxon>Bacillati</taxon>
        <taxon>Cyanobacteriota</taxon>
        <taxon>Cyanophyceae</taxon>
        <taxon>Oscillatoriophycideae</taxon>
        <taxon>Chroococcales</taxon>
        <taxon>Aphanothecaceae</taxon>
        <taxon>Candidatus Atelocyanobacterium</taxon>
        <taxon>Candidatus Atelocyanobacterium thalassae</taxon>
    </lineage>
</organism>
<name>D3EQC5_ATETH</name>
<dbReference type="NCBIfam" id="NF000868">
    <property type="entry name" value="PRK00080.1"/>
    <property type="match status" value="1"/>
</dbReference>
<dbReference type="InterPro" id="IPR041445">
    <property type="entry name" value="AAA_lid_4"/>
</dbReference>
<comment type="function">
    <text evidence="9">The RuvA-RuvB-RuvC complex processes Holliday junction (HJ) DNA during genetic recombination and DNA repair, while the RuvA-RuvB complex plays an important role in the rescue of blocked DNA replication forks via replication fork reversal (RFR). RuvA specifically binds to HJ cruciform DNA, conferring on it an open structure. The RuvB hexamer acts as an ATP-dependent pump, pulling dsDNA into and through the RuvAB complex. RuvB forms 2 homohexamers on either side of HJ DNA bound by 1 or 2 RuvA tetramers; 4 subunits per hexamer contact DNA at a time. Coordinated motions by a converter formed by DNA-disengaged RuvB subunits stimulates ATP hydrolysis and nucleotide exchange. Immobilization of the converter enables RuvB to convert the ATP-contained energy into a lever motion, pulling 2 nucleotides of DNA out of the RuvA tetramer per ATP hydrolyzed, thus driving DNA branch migration. The RuvB motors rotate together with the DNA substrate, which together with the progressing nucleotide cycle form the mechanistic basis for DNA recombination by continuous HJ branch migration. Branch migration allows RuvC to scan DNA until it finds its consensus sequence, where it cleaves and resolves cruciform DNA.</text>
</comment>
<keyword evidence="12" id="KW-0347">Helicase</keyword>
<comment type="subcellular location">
    <subcellularLocation>
        <location evidence="9">Cytoplasm</location>
    </subcellularLocation>
</comment>
<sequence>MIIKRNKTPQDRTNKNTSKEYKRDLSNIQKNEEKNYLIDDIRPNSFKEYIGQKDLKNVLDIIIKAAKLREEPIDHLLLYGPPGLGKTTISLILASEMGVDCKITSAPSLEKPKDIIGLLVKLKPGDVLFIDEIHRLNHLTEEILYPVMEDYRLDITIGKGQLTKISSISLPKFTLIGATTKIGSISFPLRDRFGLVQRLKYYEYHELALIIKRSALVLKTPITDEGANEIAIRSRGTPRIANRLLKRIRDYMQVKQMNLITKDLAIDALNLYKIDSRGLNWTDHLILETMIFQFNGGPVGLEAIAASTGEDIKTIKEVYEPYLLQIGYINRTPRGRVVTEAAYKYIETIKRE</sequence>
<evidence type="ECO:0000256" key="8">
    <source>
        <dbReference type="ARBA" id="ARBA00023204"/>
    </source>
</evidence>
<proteinExistence type="inferred from homology"/>
<gene>
    <name evidence="9" type="primary">ruvB</name>
    <name evidence="12" type="ordered locus">UCYN_10000</name>
</gene>
<keyword evidence="3 9" id="KW-0227">DNA damage</keyword>
<evidence type="ECO:0000259" key="11">
    <source>
        <dbReference type="SMART" id="SM00382"/>
    </source>
</evidence>
<reference evidence="12 13" key="1">
    <citation type="journal article" date="2010" name="Nature">
        <title>Metabolic streamlining in an open-ocean nitrogen-fixing cyanobacterium.</title>
        <authorList>
            <person name="Tripp H.J."/>
            <person name="Bench S.R."/>
            <person name="Turk K.A."/>
            <person name="Foster R.A."/>
            <person name="Desany B.A."/>
            <person name="Niazi F."/>
            <person name="Affourtit J.P."/>
            <person name="Zehr J.P."/>
        </authorList>
    </citation>
    <scope>NUCLEOTIDE SEQUENCE [LARGE SCALE GENOMIC DNA]</scope>
    <source>
        <strain evidence="13">ALOHA</strain>
    </source>
</reference>
<dbReference type="Gene3D" id="3.40.50.300">
    <property type="entry name" value="P-loop containing nucleotide triphosphate hydrolases"/>
    <property type="match status" value="1"/>
</dbReference>
<dbReference type="GO" id="GO:0016887">
    <property type="term" value="F:ATP hydrolysis activity"/>
    <property type="evidence" value="ECO:0007669"/>
    <property type="project" value="RHEA"/>
</dbReference>
<dbReference type="STRING" id="1453429.UCYN_10000"/>
<feature type="binding site" evidence="9">
    <location>
        <position position="88"/>
    </location>
    <ligand>
        <name>ATP</name>
        <dbReference type="ChEBI" id="CHEBI:30616"/>
    </ligand>
</feature>
<dbReference type="GO" id="GO:0005524">
    <property type="term" value="F:ATP binding"/>
    <property type="evidence" value="ECO:0007669"/>
    <property type="project" value="UniProtKB-UniRule"/>
</dbReference>
<dbReference type="SMART" id="SM00382">
    <property type="entry name" value="AAA"/>
    <property type="match status" value="1"/>
</dbReference>
<protein>
    <recommendedName>
        <fullName evidence="9">Holliday junction branch migration complex subunit RuvB</fullName>
        <ecNumber evidence="9">3.6.4.-</ecNumber>
    </recommendedName>
</protein>
<evidence type="ECO:0000313" key="13">
    <source>
        <dbReference type="Proteomes" id="UP000001405"/>
    </source>
</evidence>
<dbReference type="HAMAP" id="MF_00016">
    <property type="entry name" value="DNA_HJ_migration_RuvB"/>
    <property type="match status" value="1"/>
</dbReference>
<dbReference type="InterPro" id="IPR004605">
    <property type="entry name" value="DNA_helicase_Holl-junc_RuvB"/>
</dbReference>
<dbReference type="GO" id="GO:0048476">
    <property type="term" value="C:Holliday junction resolvase complex"/>
    <property type="evidence" value="ECO:0007669"/>
    <property type="project" value="UniProtKB-UniRule"/>
</dbReference>
<feature type="compositionally biased region" description="Basic and acidic residues" evidence="10">
    <location>
        <begin position="8"/>
        <end position="23"/>
    </location>
</feature>
<dbReference type="GO" id="GO:0006310">
    <property type="term" value="P:DNA recombination"/>
    <property type="evidence" value="ECO:0007669"/>
    <property type="project" value="UniProtKB-UniRule"/>
</dbReference>
<dbReference type="Pfam" id="PF17864">
    <property type="entry name" value="AAA_lid_4"/>
    <property type="match status" value="1"/>
</dbReference>
<comment type="similarity">
    <text evidence="9">Belongs to the RuvB family.</text>
</comment>
<feature type="region of interest" description="Small ATPAse domain (RuvB-S)" evidence="9">
    <location>
        <begin position="203"/>
        <end position="273"/>
    </location>
</feature>
<evidence type="ECO:0000256" key="2">
    <source>
        <dbReference type="ARBA" id="ARBA00022741"/>
    </source>
</evidence>
<dbReference type="KEGG" id="cyu:UCYN_10000"/>
<feature type="binding site" evidence="9">
    <location>
        <position position="331"/>
    </location>
    <ligand>
        <name>DNA</name>
        <dbReference type="ChEBI" id="CHEBI:16991"/>
    </ligand>
</feature>
<dbReference type="Gene3D" id="1.10.8.60">
    <property type="match status" value="1"/>
</dbReference>
<dbReference type="AlphaFoldDB" id="D3EQC5"/>
<dbReference type="EC" id="3.6.4.-" evidence="9"/>
<dbReference type="GO" id="GO:0006281">
    <property type="term" value="P:DNA repair"/>
    <property type="evidence" value="ECO:0007669"/>
    <property type="project" value="UniProtKB-UniRule"/>
</dbReference>
<feature type="binding site" evidence="9">
    <location>
        <begin position="149"/>
        <end position="151"/>
    </location>
    <ligand>
        <name>ATP</name>
        <dbReference type="ChEBI" id="CHEBI:30616"/>
    </ligand>
</feature>
<dbReference type="Pfam" id="PF05491">
    <property type="entry name" value="WHD_RuvB"/>
    <property type="match status" value="1"/>
</dbReference>
<dbReference type="GO" id="GO:0005737">
    <property type="term" value="C:cytoplasm"/>
    <property type="evidence" value="ECO:0007669"/>
    <property type="project" value="UniProtKB-SubCell"/>
</dbReference>
<dbReference type="InterPro" id="IPR008824">
    <property type="entry name" value="RuvB-like_N"/>
</dbReference>
<keyword evidence="7 9" id="KW-0233">DNA recombination</keyword>
<dbReference type="HOGENOM" id="CLU_055599_1_0_3"/>
<evidence type="ECO:0000256" key="6">
    <source>
        <dbReference type="ARBA" id="ARBA00023125"/>
    </source>
</evidence>
<dbReference type="SUPFAM" id="SSF52540">
    <property type="entry name" value="P-loop containing nucleoside triphosphate hydrolases"/>
    <property type="match status" value="1"/>
</dbReference>
<feature type="binding site" evidence="9">
    <location>
        <position position="42"/>
    </location>
    <ligand>
        <name>ATP</name>
        <dbReference type="ChEBI" id="CHEBI:30616"/>
    </ligand>
</feature>
<feature type="binding site" evidence="9">
    <location>
        <position position="336"/>
    </location>
    <ligand>
        <name>DNA</name>
        <dbReference type="ChEBI" id="CHEBI:16991"/>
    </ligand>
</feature>
<feature type="binding site" evidence="9">
    <location>
        <position position="41"/>
    </location>
    <ligand>
        <name>ATP</name>
        <dbReference type="ChEBI" id="CHEBI:30616"/>
    </ligand>
</feature>
<feature type="binding site" evidence="9">
    <location>
        <position position="239"/>
    </location>
    <ligand>
        <name>ATP</name>
        <dbReference type="ChEBI" id="CHEBI:30616"/>
    </ligand>
</feature>
<feature type="binding site" evidence="9">
    <location>
        <position position="87"/>
    </location>
    <ligand>
        <name>ATP</name>
        <dbReference type="ChEBI" id="CHEBI:30616"/>
    </ligand>
</feature>
<dbReference type="CDD" id="cd00009">
    <property type="entry name" value="AAA"/>
    <property type="match status" value="1"/>
</dbReference>
<dbReference type="InterPro" id="IPR008823">
    <property type="entry name" value="RuvB_wg_C"/>
</dbReference>
<comment type="caution">
    <text evidence="9">Lacks conserved residue(s) required for the propagation of feature annotation.</text>
</comment>
<dbReference type="Gene3D" id="1.10.10.10">
    <property type="entry name" value="Winged helix-like DNA-binding domain superfamily/Winged helix DNA-binding domain"/>
    <property type="match status" value="1"/>
</dbReference>
<evidence type="ECO:0000256" key="4">
    <source>
        <dbReference type="ARBA" id="ARBA00022801"/>
    </source>
</evidence>
<feature type="binding site" evidence="9">
    <location>
        <position position="202"/>
    </location>
    <ligand>
        <name>ATP</name>
        <dbReference type="ChEBI" id="CHEBI:30616"/>
    </ligand>
</feature>
<dbReference type="SUPFAM" id="SSF46785">
    <property type="entry name" value="Winged helix' DNA-binding domain"/>
    <property type="match status" value="1"/>
</dbReference>
<keyword evidence="4 9" id="KW-0378">Hydrolase</keyword>
<dbReference type="InterPro" id="IPR027417">
    <property type="entry name" value="P-loop_NTPase"/>
</dbReference>
<keyword evidence="5 9" id="KW-0067">ATP-binding</keyword>
<dbReference type="InterPro" id="IPR003593">
    <property type="entry name" value="AAA+_ATPase"/>
</dbReference>
<dbReference type="RefSeq" id="WP_012954362.1">
    <property type="nucleotide sequence ID" value="NC_013771.1"/>
</dbReference>
<feature type="binding site" evidence="9">
    <location>
        <position position="192"/>
    </location>
    <ligand>
        <name>ATP</name>
        <dbReference type="ChEBI" id="CHEBI:30616"/>
    </ligand>
</feature>
<dbReference type="PATRIC" id="fig|713887.8.peg.930"/>
<keyword evidence="6 9" id="KW-0238">DNA-binding</keyword>
<dbReference type="Proteomes" id="UP000001405">
    <property type="component" value="Chromosome"/>
</dbReference>
<dbReference type="NCBIfam" id="TIGR00635">
    <property type="entry name" value="ruvB"/>
    <property type="match status" value="1"/>
</dbReference>
<dbReference type="InterPro" id="IPR036390">
    <property type="entry name" value="WH_DNA-bd_sf"/>
</dbReference>
<dbReference type="Pfam" id="PF05496">
    <property type="entry name" value="RuvB_N"/>
    <property type="match status" value="1"/>
</dbReference>
<evidence type="ECO:0000313" key="12">
    <source>
        <dbReference type="EMBL" id="ADB95675.1"/>
    </source>
</evidence>
<evidence type="ECO:0000256" key="10">
    <source>
        <dbReference type="SAM" id="MobiDB-lite"/>
    </source>
</evidence>
<feature type="binding site" evidence="9">
    <location>
        <position position="87"/>
    </location>
    <ligand>
        <name>Mg(2+)</name>
        <dbReference type="ChEBI" id="CHEBI:18420"/>
    </ligand>
</feature>
<feature type="region of interest" description="Head domain (RuvB-H)" evidence="9">
    <location>
        <begin position="276"/>
        <end position="352"/>
    </location>
</feature>
<feature type="binding site" evidence="9">
    <location>
        <position position="86"/>
    </location>
    <ligand>
        <name>ATP</name>
        <dbReference type="ChEBI" id="CHEBI:30616"/>
    </ligand>
</feature>
<comment type="subunit">
    <text evidence="9">Homohexamer. Forms an RuvA(8)-RuvB(12)-Holliday junction (HJ) complex. HJ DNA is sandwiched between 2 RuvA tetramers; dsDNA enters through RuvA and exits via RuvB. An RuvB hexamer assembles on each DNA strand where it exits the tetramer. Each RuvB hexamer is contacted by two RuvA subunits (via domain III) on 2 adjacent RuvB subunits; this complex drives branch migration. In the full resolvosome a probable DNA-RuvA(4)-RuvB(12)-RuvC(2) complex forms which resolves the HJ.</text>
</comment>
<comment type="catalytic activity">
    <reaction evidence="9">
        <text>ATP + H2O = ADP + phosphate + H(+)</text>
        <dbReference type="Rhea" id="RHEA:13065"/>
        <dbReference type="ChEBI" id="CHEBI:15377"/>
        <dbReference type="ChEBI" id="CHEBI:15378"/>
        <dbReference type="ChEBI" id="CHEBI:30616"/>
        <dbReference type="ChEBI" id="CHEBI:43474"/>
        <dbReference type="ChEBI" id="CHEBI:456216"/>
    </reaction>
</comment>
<feature type="region of interest" description="Disordered" evidence="10">
    <location>
        <begin position="1"/>
        <end position="23"/>
    </location>
</feature>
<feature type="domain" description="AAA+ ATPase" evidence="11">
    <location>
        <begin position="72"/>
        <end position="203"/>
    </location>
</feature>
<comment type="domain">
    <text evidence="9">Has 3 domains, the large (RuvB-L) and small ATPase (RuvB-S) domains and the C-terminal head (RuvB-H) domain. The head domain binds DNA, while the ATPase domains jointly bind ATP, ADP or are empty depending on the state of the subunit in the translocation cycle. During a single DNA translocation step the structure of each domain remains the same, but their relative positions change.</text>
</comment>
<dbReference type="InterPro" id="IPR036388">
    <property type="entry name" value="WH-like_DNA-bd_sf"/>
</dbReference>
<feature type="binding site" evidence="9">
    <location>
        <position position="83"/>
    </location>
    <ligand>
        <name>ATP</name>
        <dbReference type="ChEBI" id="CHEBI:30616"/>
    </ligand>
</feature>
<dbReference type="EMBL" id="CP001842">
    <property type="protein sequence ID" value="ADB95675.1"/>
    <property type="molecule type" value="Genomic_DNA"/>
</dbReference>
<dbReference type="PANTHER" id="PTHR42848:SF1">
    <property type="entry name" value="HOLLIDAY JUNCTION BRANCH MIGRATION COMPLEX SUBUNIT RUVB"/>
    <property type="match status" value="1"/>
</dbReference>
<evidence type="ECO:0000256" key="7">
    <source>
        <dbReference type="ARBA" id="ARBA00023172"/>
    </source>
</evidence>
<keyword evidence="2 9" id="KW-0547">Nucleotide-binding</keyword>
<evidence type="ECO:0000256" key="3">
    <source>
        <dbReference type="ARBA" id="ARBA00022763"/>
    </source>
</evidence>
<dbReference type="GO" id="GO:0000400">
    <property type="term" value="F:four-way junction DNA binding"/>
    <property type="evidence" value="ECO:0007669"/>
    <property type="project" value="UniProtKB-UniRule"/>
</dbReference>
<evidence type="ECO:0000256" key="9">
    <source>
        <dbReference type="HAMAP-Rule" id="MF_00016"/>
    </source>
</evidence>
<dbReference type="GO" id="GO:0009378">
    <property type="term" value="F:four-way junction helicase activity"/>
    <property type="evidence" value="ECO:0007669"/>
    <property type="project" value="InterPro"/>
</dbReference>